<gene>
    <name evidence="3" type="primary">ylbJ</name>
    <name evidence="3" type="ORF">QYG89_04250</name>
</gene>
<dbReference type="Pfam" id="PF07670">
    <property type="entry name" value="Gate"/>
    <property type="match status" value="2"/>
</dbReference>
<evidence type="ECO:0000256" key="1">
    <source>
        <dbReference type="SAM" id="Phobius"/>
    </source>
</evidence>
<feature type="transmembrane region" description="Helical" evidence="1">
    <location>
        <begin position="48"/>
        <end position="71"/>
    </location>
</feature>
<feature type="domain" description="Nucleoside transporter/FeoB GTPase Gate" evidence="2">
    <location>
        <begin position="218"/>
        <end position="306"/>
    </location>
</feature>
<dbReference type="Proteomes" id="UP001619911">
    <property type="component" value="Unassembled WGS sequence"/>
</dbReference>
<dbReference type="InterPro" id="IPR011642">
    <property type="entry name" value="Gate_dom"/>
</dbReference>
<sequence>MTSTQAKTILLAISVTAFASSLIIFPDISFEASIRGLNMWWEIVFPSLLPFFIVSEMLIGLGVVNFIGILLEPFMRPLFRVPGAGGFVWAMAMASGFPSGAKLTARLRQNGKLTQIEAERLVCFTNSSNPLFIFGAVSVGFFYNPHLGLLLAAAHYGGNFLVGLTMRFYGSTKAEKTAAHSSFSFTSAFAAMHEARNEDRRPLGKLMGDAVLSSVHTLLMIGGFIILFSVLNKILFHTHITSFLSAAAAKLFSFIHLPPELSTPLIAGLFEITLGSQMVSQAEQAGLMYQVIVVSFILAFSGLSVHAQVSSILADTDIRFRQFLFARFLHGLYAALLTPLLWKPIYEQSSTPENVQPSVPVFLYEKEMWEKWLLYLQKVGPLFTICILIAYLFFYAAAKKE</sequence>
<dbReference type="InterPro" id="IPR014226">
    <property type="entry name" value="Spore_IM_YlbJ"/>
</dbReference>
<dbReference type="RefSeq" id="WP_404314923.1">
    <property type="nucleotide sequence ID" value="NZ_JAUIYO010000002.1"/>
</dbReference>
<dbReference type="EMBL" id="JAUIYO010000002">
    <property type="protein sequence ID" value="MFK2824894.1"/>
    <property type="molecule type" value="Genomic_DNA"/>
</dbReference>
<evidence type="ECO:0000313" key="3">
    <source>
        <dbReference type="EMBL" id="MFK2824894.1"/>
    </source>
</evidence>
<feature type="transmembrane region" description="Helical" evidence="1">
    <location>
        <begin position="206"/>
        <end position="228"/>
    </location>
</feature>
<feature type="transmembrane region" description="Helical" evidence="1">
    <location>
        <begin position="6"/>
        <end position="28"/>
    </location>
</feature>
<comment type="caution">
    <text evidence="3">The sequence shown here is derived from an EMBL/GenBank/DDBJ whole genome shotgun (WGS) entry which is preliminary data.</text>
</comment>
<proteinExistence type="predicted"/>
<feature type="transmembrane region" description="Helical" evidence="1">
    <location>
        <begin position="149"/>
        <end position="169"/>
    </location>
</feature>
<keyword evidence="1" id="KW-0472">Membrane</keyword>
<evidence type="ECO:0000259" key="2">
    <source>
        <dbReference type="Pfam" id="PF07670"/>
    </source>
</evidence>
<evidence type="ECO:0000313" key="4">
    <source>
        <dbReference type="Proteomes" id="UP001619911"/>
    </source>
</evidence>
<feature type="transmembrane region" description="Helical" evidence="1">
    <location>
        <begin position="83"/>
        <end position="101"/>
    </location>
</feature>
<keyword evidence="4" id="KW-1185">Reference proteome</keyword>
<feature type="transmembrane region" description="Helical" evidence="1">
    <location>
        <begin position="324"/>
        <end position="342"/>
    </location>
</feature>
<feature type="transmembrane region" description="Helical" evidence="1">
    <location>
        <begin position="379"/>
        <end position="398"/>
    </location>
</feature>
<feature type="domain" description="Nucleoside transporter/FeoB GTPase Gate" evidence="2">
    <location>
        <begin position="44"/>
        <end position="140"/>
    </location>
</feature>
<organism evidence="3 4">
    <name type="scientific">Bacillus lumedeiriae</name>
    <dbReference type="NCBI Taxonomy" id="3058829"/>
    <lineage>
        <taxon>Bacteria</taxon>
        <taxon>Bacillati</taxon>
        <taxon>Bacillota</taxon>
        <taxon>Bacilli</taxon>
        <taxon>Bacillales</taxon>
        <taxon>Bacillaceae</taxon>
        <taxon>Bacillus</taxon>
    </lineage>
</organism>
<feature type="transmembrane region" description="Helical" evidence="1">
    <location>
        <begin position="286"/>
        <end position="303"/>
    </location>
</feature>
<keyword evidence="1" id="KW-0812">Transmembrane</keyword>
<keyword evidence="1" id="KW-1133">Transmembrane helix</keyword>
<protein>
    <submittedName>
        <fullName evidence="3">Sporulation integral membrane protein YlbJ</fullName>
    </submittedName>
</protein>
<reference evidence="3 4" key="1">
    <citation type="submission" date="2023-07" db="EMBL/GenBank/DDBJ databases">
        <title>Bacillus lucianemedeirus sp. nov, a new species isolated from an immunobiological production facility.</title>
        <authorList>
            <person name="Costa L.V."/>
            <person name="Miranda R.V.S.L."/>
            <person name="Brandao M.L.L."/>
            <person name="Reis C.M.F."/>
            <person name="Frazao A.M."/>
            <person name="Cruz F.V."/>
            <person name="Baio P.V.P."/>
            <person name="Veras J.F.C."/>
            <person name="Ramos J.N."/>
            <person name="Vieira V."/>
        </authorList>
    </citation>
    <scope>NUCLEOTIDE SEQUENCE [LARGE SCALE GENOMIC DNA]</scope>
    <source>
        <strain evidence="3 4">B190/17</strain>
    </source>
</reference>
<accession>A0ABW8I5X2</accession>
<dbReference type="NCBIfam" id="TIGR02871">
    <property type="entry name" value="spore_ylbJ"/>
    <property type="match status" value="1"/>
</dbReference>
<name>A0ABW8I5X2_9BACI</name>